<evidence type="ECO:0000256" key="3">
    <source>
        <dbReference type="SAM" id="Phobius"/>
    </source>
</evidence>
<dbReference type="RefSeq" id="WP_254868740.1">
    <property type="nucleotide sequence ID" value="NZ_JABEYA020000001.1"/>
</dbReference>
<sequence length="325" mass="37101">MSKAQNDDVQAQIQLANQYLNEKNNPAAIEEALYWFEKAANQGNVNATAQLVTLYLNNGKPSYNQQEGLYWLTRFALTGSPQAQLNLGKVLESLSEPSNHLDFAEVWYRIASDQSEEAQRAYASVLEKKFNAQRAKQVSSVGQLDMVFDDSTIELSPIAKSKAGPRKRANNVIYWLLISSIVLLILMFWMARTLRRLKADTKLSQNDLASDKRRLESQLKEKNVLLKQQKKQLETLYRQFKKIQGSHTTSNSKTQQPTAAAVDQNLSHACSLFGFKIETIPAEKQIKVRYKQLCKIYHPDLKGSDEEMKRLNRALKIIITHVQRK</sequence>
<organism evidence="4 5">
    <name type="scientific">Vibrio ostreicida</name>
    <dbReference type="NCBI Taxonomy" id="526588"/>
    <lineage>
        <taxon>Bacteria</taxon>
        <taxon>Pseudomonadati</taxon>
        <taxon>Pseudomonadota</taxon>
        <taxon>Gammaproteobacteria</taxon>
        <taxon>Vibrionales</taxon>
        <taxon>Vibrionaceae</taxon>
        <taxon>Vibrio</taxon>
    </lineage>
</organism>
<name>A0ABT8BUW2_9VIBR</name>
<dbReference type="EMBL" id="JAUFQC010000001">
    <property type="protein sequence ID" value="MDN3610176.1"/>
    <property type="molecule type" value="Genomic_DNA"/>
</dbReference>
<dbReference type="InterPro" id="IPR006597">
    <property type="entry name" value="Sel1-like"/>
</dbReference>
<dbReference type="Gene3D" id="1.25.40.10">
    <property type="entry name" value="Tetratricopeptide repeat domain"/>
    <property type="match status" value="1"/>
</dbReference>
<reference evidence="5" key="1">
    <citation type="journal article" date="2019" name="Int. J. Syst. Evol. Microbiol.">
        <title>The Global Catalogue of Microorganisms (GCM) 10K type strain sequencing project: providing services to taxonomists for standard genome sequencing and annotation.</title>
        <authorList>
            <consortium name="The Broad Institute Genomics Platform"/>
            <consortium name="The Broad Institute Genome Sequencing Center for Infectious Disease"/>
            <person name="Wu L."/>
            <person name="Ma J."/>
        </authorList>
    </citation>
    <scope>NUCLEOTIDE SEQUENCE [LARGE SCALE GENOMIC DNA]</scope>
    <source>
        <strain evidence="5">CECT 7398</strain>
    </source>
</reference>
<accession>A0ABT8BUW2</accession>
<evidence type="ECO:0000313" key="4">
    <source>
        <dbReference type="EMBL" id="MDN3610176.1"/>
    </source>
</evidence>
<dbReference type="Pfam" id="PF08238">
    <property type="entry name" value="Sel1"/>
    <property type="match status" value="3"/>
</dbReference>
<keyword evidence="3" id="KW-0472">Membrane</keyword>
<dbReference type="InterPro" id="IPR011990">
    <property type="entry name" value="TPR-like_helical_dom_sf"/>
</dbReference>
<evidence type="ECO:0008006" key="6">
    <source>
        <dbReference type="Google" id="ProtNLM"/>
    </source>
</evidence>
<dbReference type="Proteomes" id="UP001238540">
    <property type="component" value="Unassembled WGS sequence"/>
</dbReference>
<evidence type="ECO:0000313" key="5">
    <source>
        <dbReference type="Proteomes" id="UP001238540"/>
    </source>
</evidence>
<dbReference type="SUPFAM" id="SSF81901">
    <property type="entry name" value="HCP-like"/>
    <property type="match status" value="1"/>
</dbReference>
<keyword evidence="2" id="KW-0175">Coiled coil</keyword>
<feature type="transmembrane region" description="Helical" evidence="3">
    <location>
        <begin position="172"/>
        <end position="191"/>
    </location>
</feature>
<dbReference type="InterPro" id="IPR036869">
    <property type="entry name" value="J_dom_sf"/>
</dbReference>
<dbReference type="SMART" id="SM00671">
    <property type="entry name" value="SEL1"/>
    <property type="match status" value="2"/>
</dbReference>
<gene>
    <name evidence="4" type="ORF">QWZ16_10730</name>
</gene>
<dbReference type="SUPFAM" id="SSF46565">
    <property type="entry name" value="Chaperone J-domain"/>
    <property type="match status" value="1"/>
</dbReference>
<proteinExistence type="predicted"/>
<keyword evidence="3" id="KW-0812">Transmembrane</keyword>
<keyword evidence="1" id="KW-0143">Chaperone</keyword>
<evidence type="ECO:0000256" key="2">
    <source>
        <dbReference type="SAM" id="Coils"/>
    </source>
</evidence>
<feature type="coiled-coil region" evidence="2">
    <location>
        <begin position="212"/>
        <end position="239"/>
    </location>
</feature>
<keyword evidence="3" id="KW-1133">Transmembrane helix</keyword>
<keyword evidence="5" id="KW-1185">Reference proteome</keyword>
<evidence type="ECO:0000256" key="1">
    <source>
        <dbReference type="ARBA" id="ARBA00023186"/>
    </source>
</evidence>
<comment type="caution">
    <text evidence="4">The sequence shown here is derived from an EMBL/GenBank/DDBJ whole genome shotgun (WGS) entry which is preliminary data.</text>
</comment>
<dbReference type="Gene3D" id="1.10.287.110">
    <property type="entry name" value="DnaJ domain"/>
    <property type="match status" value="1"/>
</dbReference>
<protein>
    <recommendedName>
        <fullName evidence="6">J domain-containing protein</fullName>
    </recommendedName>
</protein>